<evidence type="ECO:0000256" key="1">
    <source>
        <dbReference type="SAM" id="MobiDB-lite"/>
    </source>
</evidence>
<dbReference type="Proteomes" id="UP000800038">
    <property type="component" value="Unassembled WGS sequence"/>
</dbReference>
<dbReference type="AlphaFoldDB" id="A0A6A5SIY6"/>
<reference evidence="2" key="1">
    <citation type="journal article" date="2020" name="Stud. Mycol.">
        <title>101 Dothideomycetes genomes: a test case for predicting lifestyles and emergence of pathogens.</title>
        <authorList>
            <person name="Haridas S."/>
            <person name="Albert R."/>
            <person name="Binder M."/>
            <person name="Bloem J."/>
            <person name="Labutti K."/>
            <person name="Salamov A."/>
            <person name="Andreopoulos B."/>
            <person name="Baker S."/>
            <person name="Barry K."/>
            <person name="Bills G."/>
            <person name="Bluhm B."/>
            <person name="Cannon C."/>
            <person name="Castanera R."/>
            <person name="Culley D."/>
            <person name="Daum C."/>
            <person name="Ezra D."/>
            <person name="Gonzalez J."/>
            <person name="Henrissat B."/>
            <person name="Kuo A."/>
            <person name="Liang C."/>
            <person name="Lipzen A."/>
            <person name="Lutzoni F."/>
            <person name="Magnuson J."/>
            <person name="Mondo S."/>
            <person name="Nolan M."/>
            <person name="Ohm R."/>
            <person name="Pangilinan J."/>
            <person name="Park H.-J."/>
            <person name="Ramirez L."/>
            <person name="Alfaro M."/>
            <person name="Sun H."/>
            <person name="Tritt A."/>
            <person name="Yoshinaga Y."/>
            <person name="Zwiers L.-H."/>
            <person name="Turgeon B."/>
            <person name="Goodwin S."/>
            <person name="Spatafora J."/>
            <person name="Crous P."/>
            <person name="Grigoriev I."/>
        </authorList>
    </citation>
    <scope>NUCLEOTIDE SEQUENCE</scope>
    <source>
        <strain evidence="2">CBS 161.51</strain>
    </source>
</reference>
<feature type="region of interest" description="Disordered" evidence="1">
    <location>
        <begin position="73"/>
        <end position="92"/>
    </location>
</feature>
<sequence>MDVLIGSLADTSTSALFDSTLKLLPRINHYTVHPPQLGPSRFWLALILTQMAGPQRNRGWASLNNVDAIDLTTSSPETEEHRPNAIPRQSISHQSHTSAYFKRVPRPYVTRVKHEAGQPATSGQTQQARPIDPKHLKEILSTTDPRALHDVLVNLCLASPALSGALVRGIAPYSTAAQGMVHRHLPNFQRPAARPIKDETSADEAYGLMKKRLVTNANIPGHNVTQNPSLHVPNPAGSRATQTAHGPLLVPRIKREYKPGPADSESDDEIRLPGAFPRTSPRASVARQPRQDVPSSSVSANRNPMALPLPQRFTNAEKRLVSVAKTCIQCHETFRGEDEVCMYHAGSKMRDEDGNVVWNCCNEPMDGIGCQFGIHMSEEEANNDTSQCKQPSAPPTPYGSQQKRLRVD</sequence>
<keyword evidence="3" id="KW-1185">Reference proteome</keyword>
<protein>
    <submittedName>
        <fullName evidence="2">Uncharacterized protein</fullName>
    </submittedName>
</protein>
<evidence type="ECO:0000313" key="2">
    <source>
        <dbReference type="EMBL" id="KAF1939624.1"/>
    </source>
</evidence>
<proteinExistence type="predicted"/>
<feature type="region of interest" description="Disordered" evidence="1">
    <location>
        <begin position="380"/>
        <end position="408"/>
    </location>
</feature>
<evidence type="ECO:0000313" key="3">
    <source>
        <dbReference type="Proteomes" id="UP000800038"/>
    </source>
</evidence>
<dbReference type="OrthoDB" id="3798352at2759"/>
<dbReference type="EMBL" id="ML976077">
    <property type="protein sequence ID" value="KAF1939624.1"/>
    <property type="molecule type" value="Genomic_DNA"/>
</dbReference>
<gene>
    <name evidence="2" type="ORF">EJ02DRAFT_456727</name>
</gene>
<feature type="compositionally biased region" description="Polar residues" evidence="1">
    <location>
        <begin position="293"/>
        <end position="302"/>
    </location>
</feature>
<feature type="region of interest" description="Disordered" evidence="1">
    <location>
        <begin position="256"/>
        <end position="306"/>
    </location>
</feature>
<accession>A0A6A5SIY6</accession>
<name>A0A6A5SIY6_9PLEO</name>
<organism evidence="2 3">
    <name type="scientific">Clathrospora elynae</name>
    <dbReference type="NCBI Taxonomy" id="706981"/>
    <lineage>
        <taxon>Eukaryota</taxon>
        <taxon>Fungi</taxon>
        <taxon>Dikarya</taxon>
        <taxon>Ascomycota</taxon>
        <taxon>Pezizomycotina</taxon>
        <taxon>Dothideomycetes</taxon>
        <taxon>Pleosporomycetidae</taxon>
        <taxon>Pleosporales</taxon>
        <taxon>Diademaceae</taxon>
        <taxon>Clathrospora</taxon>
    </lineage>
</organism>